<organism evidence="1 2">
    <name type="scientific">Datura stramonium</name>
    <name type="common">Jimsonweed</name>
    <name type="synonym">Common thornapple</name>
    <dbReference type="NCBI Taxonomy" id="4076"/>
    <lineage>
        <taxon>Eukaryota</taxon>
        <taxon>Viridiplantae</taxon>
        <taxon>Streptophyta</taxon>
        <taxon>Embryophyta</taxon>
        <taxon>Tracheophyta</taxon>
        <taxon>Spermatophyta</taxon>
        <taxon>Magnoliopsida</taxon>
        <taxon>eudicotyledons</taxon>
        <taxon>Gunneridae</taxon>
        <taxon>Pentapetalae</taxon>
        <taxon>asterids</taxon>
        <taxon>lamiids</taxon>
        <taxon>Solanales</taxon>
        <taxon>Solanaceae</taxon>
        <taxon>Solanoideae</taxon>
        <taxon>Datureae</taxon>
        <taxon>Datura</taxon>
    </lineage>
</organism>
<name>A0ABS8UZK4_DATST</name>
<gene>
    <name evidence="1" type="ORF">HAX54_025385</name>
</gene>
<protein>
    <submittedName>
        <fullName evidence="1">Uncharacterized protein</fullName>
    </submittedName>
</protein>
<keyword evidence="2" id="KW-1185">Reference proteome</keyword>
<accession>A0ABS8UZK4</accession>
<dbReference type="Proteomes" id="UP000823775">
    <property type="component" value="Unassembled WGS sequence"/>
</dbReference>
<reference evidence="1 2" key="1">
    <citation type="journal article" date="2021" name="BMC Genomics">
        <title>Datura genome reveals duplications of psychoactive alkaloid biosynthetic genes and high mutation rate following tissue culture.</title>
        <authorList>
            <person name="Rajewski A."/>
            <person name="Carter-House D."/>
            <person name="Stajich J."/>
            <person name="Litt A."/>
        </authorList>
    </citation>
    <scope>NUCLEOTIDE SEQUENCE [LARGE SCALE GENOMIC DNA]</scope>
    <source>
        <strain evidence="1">AR-01</strain>
    </source>
</reference>
<evidence type="ECO:0000313" key="2">
    <source>
        <dbReference type="Proteomes" id="UP000823775"/>
    </source>
</evidence>
<comment type="caution">
    <text evidence="1">The sequence shown here is derived from an EMBL/GenBank/DDBJ whole genome shotgun (WGS) entry which is preliminary data.</text>
</comment>
<evidence type="ECO:0000313" key="1">
    <source>
        <dbReference type="EMBL" id="MCD9640203.1"/>
    </source>
</evidence>
<sequence length="129" mass="14915">MTNSNERQLQNLAKSLPTLIFQMVKRDMKSLYESYHIVKKGRCCGGSCHFSSDKVREWKIQTSLEVSNEVTALMEKQELVLLMMWMMRSDPLSPCRAFVLNLVSLCWAHFNNVYDCPYKAVCLDKIVNG</sequence>
<proteinExistence type="predicted"/>
<dbReference type="EMBL" id="JACEIK010003081">
    <property type="protein sequence ID" value="MCD9640203.1"/>
    <property type="molecule type" value="Genomic_DNA"/>
</dbReference>